<evidence type="ECO:0000313" key="2">
    <source>
        <dbReference type="Proteomes" id="UP000236333"/>
    </source>
</evidence>
<dbReference type="OrthoDB" id="549905at2759"/>
<protein>
    <submittedName>
        <fullName evidence="1">Uncharacterized protein</fullName>
    </submittedName>
</protein>
<dbReference type="AlphaFoldDB" id="A0A2J8AKG6"/>
<proteinExistence type="predicted"/>
<dbReference type="EMBL" id="PGGS01000001">
    <property type="protein sequence ID" value="PNH13011.1"/>
    <property type="molecule type" value="Genomic_DNA"/>
</dbReference>
<organism evidence="1 2">
    <name type="scientific">Tetrabaena socialis</name>
    <dbReference type="NCBI Taxonomy" id="47790"/>
    <lineage>
        <taxon>Eukaryota</taxon>
        <taxon>Viridiplantae</taxon>
        <taxon>Chlorophyta</taxon>
        <taxon>core chlorophytes</taxon>
        <taxon>Chlorophyceae</taxon>
        <taxon>CS clade</taxon>
        <taxon>Chlamydomonadales</taxon>
        <taxon>Tetrabaenaceae</taxon>
        <taxon>Tetrabaena</taxon>
    </lineage>
</organism>
<keyword evidence="2" id="KW-1185">Reference proteome</keyword>
<dbReference type="Proteomes" id="UP000236333">
    <property type="component" value="Unassembled WGS sequence"/>
</dbReference>
<sequence>MEGPNMIEAIQRPVLELAEVLDGALLYLDAGAGEIAQTTLGLPFLLGLGVSHVCSLELASPEDAAFPLLVSGQEPTRLAVFTTQLLTDAHPHVLRAVMAHPRVASVTLHCSVSEHAHACQAATDLGVEAYREYAELLQCDVRRARMRRQADSPLPAPAPGAASNDSAAAAADGFAGAAPSASAAPEGTAAGEGGVGGLAVRVSFLPLLACCPDPGLFVLPAASSAARRGVSGGLAAGFGPLEATASDSAAAWGEGASGGLALTAHALLALAAAMGFGRPAPFPIGPVSSAIAAELASLPTLAAATPPSYGGGGGTNSSGGSNGGPSGGLALVLVDRSLDLAAPTCHGDQPWDVVLAAVAARQAAAAVAASMGAGHGGGGQEAVWRPLDLRVGPLDGADPVPLLAPSSASPSAAAPPPHLVYGQLSYGTYGVELLDPNDRTAIARVEAVSGRPRKDGLAALRRGLKEALRSERLAPAVRSKAGAVQAPELRGLAETLLGEPGGACLN</sequence>
<accession>A0A2J8AKG6</accession>
<gene>
    <name evidence="1" type="ORF">TSOC_000024</name>
</gene>
<reference evidence="1 2" key="1">
    <citation type="journal article" date="2017" name="Mol. Biol. Evol.">
        <title>The 4-celled Tetrabaena socialis nuclear genome reveals the essential components for genetic control of cell number at the origin of multicellularity in the volvocine lineage.</title>
        <authorList>
            <person name="Featherston J."/>
            <person name="Arakaki Y."/>
            <person name="Hanschen E.R."/>
            <person name="Ferris P.J."/>
            <person name="Michod R.E."/>
            <person name="Olson B.J.S.C."/>
            <person name="Nozaki H."/>
            <person name="Durand P.M."/>
        </authorList>
    </citation>
    <scope>NUCLEOTIDE SEQUENCE [LARGE SCALE GENOMIC DNA]</scope>
    <source>
        <strain evidence="1 2">NIES-571</strain>
    </source>
</reference>
<evidence type="ECO:0000313" key="1">
    <source>
        <dbReference type="EMBL" id="PNH13011.1"/>
    </source>
</evidence>
<name>A0A2J8AKG6_9CHLO</name>
<comment type="caution">
    <text evidence="1">The sequence shown here is derived from an EMBL/GenBank/DDBJ whole genome shotgun (WGS) entry which is preliminary data.</text>
</comment>